<feature type="compositionally biased region" description="Basic residues" evidence="1">
    <location>
        <begin position="1"/>
        <end position="11"/>
    </location>
</feature>
<keyword evidence="3" id="KW-1185">Reference proteome</keyword>
<gene>
    <name evidence="2" type="primary">WBGene00099121</name>
</gene>
<evidence type="ECO:0000313" key="2">
    <source>
        <dbReference type="EnsemblMetazoa" id="PPA09567.1"/>
    </source>
</evidence>
<dbReference type="Proteomes" id="UP000005239">
    <property type="component" value="Unassembled WGS sequence"/>
</dbReference>
<name>A0A2A6C0W2_PRIPA</name>
<sequence length="152" mass="17118">MCKGGKRKTMVCKKTAEAKTEDETDKKARDAKEAERIAKFKANLAARSPPTVYQPDESSKRALDKIPEIAPVNSSKSTLEQPIAVTNQQLEQQQPSEDLAIRVSTVEQQGDLLQDAFIDTNESLRRLRRKVDCIGDDLAVTKNEFDQGRYYM</sequence>
<reference evidence="3" key="1">
    <citation type="journal article" date="2008" name="Nat. Genet.">
        <title>The Pristionchus pacificus genome provides a unique perspective on nematode lifestyle and parasitism.</title>
        <authorList>
            <person name="Dieterich C."/>
            <person name="Clifton S.W."/>
            <person name="Schuster L.N."/>
            <person name="Chinwalla A."/>
            <person name="Delehaunty K."/>
            <person name="Dinkelacker I."/>
            <person name="Fulton L."/>
            <person name="Fulton R."/>
            <person name="Godfrey J."/>
            <person name="Minx P."/>
            <person name="Mitreva M."/>
            <person name="Roeseler W."/>
            <person name="Tian H."/>
            <person name="Witte H."/>
            <person name="Yang S.P."/>
            <person name="Wilson R.K."/>
            <person name="Sommer R.J."/>
        </authorList>
    </citation>
    <scope>NUCLEOTIDE SEQUENCE [LARGE SCALE GENOMIC DNA]</scope>
    <source>
        <strain evidence="3">PS312</strain>
    </source>
</reference>
<accession>A0A2A6C0W2</accession>
<protein>
    <submittedName>
        <fullName evidence="2">Uncharacterized protein</fullName>
    </submittedName>
</protein>
<feature type="region of interest" description="Disordered" evidence="1">
    <location>
        <begin position="43"/>
        <end position="62"/>
    </location>
</feature>
<organism evidence="2 3">
    <name type="scientific">Pristionchus pacificus</name>
    <name type="common">Parasitic nematode worm</name>
    <dbReference type="NCBI Taxonomy" id="54126"/>
    <lineage>
        <taxon>Eukaryota</taxon>
        <taxon>Metazoa</taxon>
        <taxon>Ecdysozoa</taxon>
        <taxon>Nematoda</taxon>
        <taxon>Chromadorea</taxon>
        <taxon>Rhabditida</taxon>
        <taxon>Rhabditina</taxon>
        <taxon>Diplogasteromorpha</taxon>
        <taxon>Diplogasteroidea</taxon>
        <taxon>Neodiplogasteridae</taxon>
        <taxon>Pristionchus</taxon>
    </lineage>
</organism>
<feature type="region of interest" description="Disordered" evidence="1">
    <location>
        <begin position="1"/>
        <end position="32"/>
    </location>
</feature>
<dbReference type="AlphaFoldDB" id="A0A2A6C0W2"/>
<feature type="compositionally biased region" description="Basic and acidic residues" evidence="1">
    <location>
        <begin position="14"/>
        <end position="32"/>
    </location>
</feature>
<dbReference type="EnsemblMetazoa" id="PPA09567.1">
    <property type="protein sequence ID" value="PPA09567.1"/>
    <property type="gene ID" value="WBGene00099121"/>
</dbReference>
<reference evidence="2" key="2">
    <citation type="submission" date="2022-06" db="UniProtKB">
        <authorList>
            <consortium name="EnsemblMetazoa"/>
        </authorList>
    </citation>
    <scope>IDENTIFICATION</scope>
    <source>
        <strain evidence="2">PS312</strain>
    </source>
</reference>
<evidence type="ECO:0000313" key="3">
    <source>
        <dbReference type="Proteomes" id="UP000005239"/>
    </source>
</evidence>
<accession>A0A8R1YAB4</accession>
<proteinExistence type="predicted"/>
<evidence type="ECO:0000256" key="1">
    <source>
        <dbReference type="SAM" id="MobiDB-lite"/>
    </source>
</evidence>